<proteinExistence type="predicted"/>
<keyword evidence="3" id="KW-1185">Reference proteome</keyword>
<sequence>MSDSGNRRRHSADPRPDRSARWPRTKQRERVLGLVREQRGVVDAATLAGLTGLHVTTVRFHLDALCNEGLVARTRINRSGVGRPRTGYVAVQGRMDYRSVVEVLAMELGDTIEERRQRAERAGRRWAARIMADQSDGLEPDVDDDALDAQAGFAAAVFEQMGFAPTLAATEARERTIQLRSCPVKDLALTFPEVSCGIHLGLLRGLTTGAGSDSQVELEPFVTPELCTARVFADD</sequence>
<evidence type="ECO:0000313" key="2">
    <source>
        <dbReference type="EMBL" id="ORX07548.1"/>
    </source>
</evidence>
<evidence type="ECO:0000256" key="1">
    <source>
        <dbReference type="SAM" id="MobiDB-lite"/>
    </source>
</evidence>
<dbReference type="AlphaFoldDB" id="A0A1X2EP11"/>
<gene>
    <name evidence="2" type="ORF">AWC30_04545</name>
</gene>
<dbReference type="RefSeq" id="WP_085108759.1">
    <property type="nucleotide sequence ID" value="NZ_JACKSN010000098.1"/>
</dbReference>
<dbReference type="STRING" id="1798.AWC30_04545"/>
<dbReference type="InterPro" id="IPR036390">
    <property type="entry name" value="WH_DNA-bd_sf"/>
</dbReference>
<dbReference type="SUPFAM" id="SSF46785">
    <property type="entry name" value="Winged helix' DNA-binding domain"/>
    <property type="match status" value="1"/>
</dbReference>
<feature type="region of interest" description="Disordered" evidence="1">
    <location>
        <begin position="1"/>
        <end position="26"/>
    </location>
</feature>
<dbReference type="OrthoDB" id="3399802at2"/>
<dbReference type="Proteomes" id="UP000193090">
    <property type="component" value="Unassembled WGS sequence"/>
</dbReference>
<organism evidence="2 3">
    <name type="scientific">Mycolicibacillus trivialis</name>
    <dbReference type="NCBI Taxonomy" id="1798"/>
    <lineage>
        <taxon>Bacteria</taxon>
        <taxon>Bacillati</taxon>
        <taxon>Actinomycetota</taxon>
        <taxon>Actinomycetes</taxon>
        <taxon>Mycobacteriales</taxon>
        <taxon>Mycobacteriaceae</taxon>
        <taxon>Mycolicibacillus</taxon>
    </lineage>
</organism>
<evidence type="ECO:0000313" key="3">
    <source>
        <dbReference type="Proteomes" id="UP000193090"/>
    </source>
</evidence>
<reference evidence="2 3" key="1">
    <citation type="submission" date="2016-01" db="EMBL/GenBank/DDBJ databases">
        <title>The new phylogeny of the genus Mycobacterium.</title>
        <authorList>
            <person name="Tarcisio F."/>
            <person name="Conor M."/>
            <person name="Antonella G."/>
            <person name="Elisabetta G."/>
            <person name="Giulia F.S."/>
            <person name="Sara T."/>
            <person name="Anna F."/>
            <person name="Clotilde B."/>
            <person name="Roberto B."/>
            <person name="Veronica D.S."/>
            <person name="Fabio R."/>
            <person name="Monica P."/>
            <person name="Olivier J."/>
            <person name="Enrico T."/>
            <person name="Nicola S."/>
        </authorList>
    </citation>
    <scope>NUCLEOTIDE SEQUENCE [LARGE SCALE GENOMIC DNA]</scope>
    <source>
        <strain evidence="2 3">DSM 44153</strain>
    </source>
</reference>
<dbReference type="InterPro" id="IPR036388">
    <property type="entry name" value="WH-like_DNA-bd_sf"/>
</dbReference>
<dbReference type="Gene3D" id="1.10.10.10">
    <property type="entry name" value="Winged helix-like DNA-binding domain superfamily/Winged helix DNA-binding domain"/>
    <property type="match status" value="1"/>
</dbReference>
<accession>A0A1X2EP11</accession>
<comment type="caution">
    <text evidence="2">The sequence shown here is derived from an EMBL/GenBank/DDBJ whole genome shotgun (WGS) entry which is preliminary data.</text>
</comment>
<name>A0A1X2EP11_9MYCO</name>
<protein>
    <submittedName>
        <fullName evidence="2">Transcriptional regulator</fullName>
    </submittedName>
</protein>
<feature type="compositionally biased region" description="Basic and acidic residues" evidence="1">
    <location>
        <begin position="11"/>
        <end position="26"/>
    </location>
</feature>
<dbReference type="EMBL" id="LQPZ01000011">
    <property type="protein sequence ID" value="ORX07548.1"/>
    <property type="molecule type" value="Genomic_DNA"/>
</dbReference>